<sequence length="156" mass="18349">MKLSVFALAAFVSAAEEDRKVPPRHPLQRLNRLTQFSEEILDQWFDGLASKDRWISKFATNEGRMERNFLRGEQRCGFFDSNLEHGGPEPEEEDELRYDRTDPKLGMKQITTGYRKWALRYMAACSGQKNYSYQVNRMNRWNAILQAHLVRLYPEA</sequence>
<organism evidence="2">
    <name type="scientific">Oikopleura dioica</name>
    <name type="common">Tunicate</name>
    <dbReference type="NCBI Taxonomy" id="34765"/>
    <lineage>
        <taxon>Eukaryota</taxon>
        <taxon>Metazoa</taxon>
        <taxon>Chordata</taxon>
        <taxon>Tunicata</taxon>
        <taxon>Appendicularia</taxon>
        <taxon>Copelata</taxon>
        <taxon>Oikopleuridae</taxon>
        <taxon>Oikopleura</taxon>
    </lineage>
</organism>
<name>E4XH61_OIKDI</name>
<dbReference type="OrthoDB" id="10095670at2759"/>
<gene>
    <name evidence="2" type="ORF">GSOID_T00010831001</name>
</gene>
<feature type="chain" id="PRO_5012452187" evidence="1">
    <location>
        <begin position="16"/>
        <end position="156"/>
    </location>
</feature>
<dbReference type="InParanoid" id="E4XH61"/>
<feature type="signal peptide" evidence="1">
    <location>
        <begin position="1"/>
        <end position="15"/>
    </location>
</feature>
<proteinExistence type="predicted"/>
<accession>E4XH61</accession>
<evidence type="ECO:0000313" key="3">
    <source>
        <dbReference type="Proteomes" id="UP000001307"/>
    </source>
</evidence>
<keyword evidence="1" id="KW-0732">Signal</keyword>
<evidence type="ECO:0000256" key="1">
    <source>
        <dbReference type="SAM" id="SignalP"/>
    </source>
</evidence>
<evidence type="ECO:0000313" key="2">
    <source>
        <dbReference type="EMBL" id="CBY10009.1"/>
    </source>
</evidence>
<dbReference type="Proteomes" id="UP000001307">
    <property type="component" value="Unassembled WGS sequence"/>
</dbReference>
<reference evidence="2" key="1">
    <citation type="journal article" date="2010" name="Science">
        <title>Plasticity of animal genome architecture unmasked by rapid evolution of a pelagic tunicate.</title>
        <authorList>
            <person name="Denoeud F."/>
            <person name="Henriet S."/>
            <person name="Mungpakdee S."/>
            <person name="Aury J.M."/>
            <person name="Da Silva C."/>
            <person name="Brinkmann H."/>
            <person name="Mikhaleva J."/>
            <person name="Olsen L.C."/>
            <person name="Jubin C."/>
            <person name="Canestro C."/>
            <person name="Bouquet J.M."/>
            <person name="Danks G."/>
            <person name="Poulain J."/>
            <person name="Campsteijn C."/>
            <person name="Adamski M."/>
            <person name="Cross I."/>
            <person name="Yadetie F."/>
            <person name="Muffato M."/>
            <person name="Louis A."/>
            <person name="Butcher S."/>
            <person name="Tsagkogeorga G."/>
            <person name="Konrad A."/>
            <person name="Singh S."/>
            <person name="Jensen M.F."/>
            <person name="Cong E.H."/>
            <person name="Eikeseth-Otteraa H."/>
            <person name="Noel B."/>
            <person name="Anthouard V."/>
            <person name="Porcel B.M."/>
            <person name="Kachouri-Lafond R."/>
            <person name="Nishino A."/>
            <person name="Ugolini M."/>
            <person name="Chourrout P."/>
            <person name="Nishida H."/>
            <person name="Aasland R."/>
            <person name="Huzurbazar S."/>
            <person name="Westhof E."/>
            <person name="Delsuc F."/>
            <person name="Lehrach H."/>
            <person name="Reinhardt R."/>
            <person name="Weissenbach J."/>
            <person name="Roy S.W."/>
            <person name="Artiguenave F."/>
            <person name="Postlethwait J.H."/>
            <person name="Manak J.R."/>
            <person name="Thompson E.M."/>
            <person name="Jaillon O."/>
            <person name="Du Pasquier L."/>
            <person name="Boudinot P."/>
            <person name="Liberles D.A."/>
            <person name="Volff J.N."/>
            <person name="Philippe H."/>
            <person name="Lenhard B."/>
            <person name="Roest Crollius H."/>
            <person name="Wincker P."/>
            <person name="Chourrout D."/>
        </authorList>
    </citation>
    <scope>NUCLEOTIDE SEQUENCE [LARGE SCALE GENOMIC DNA]</scope>
</reference>
<keyword evidence="3" id="KW-1185">Reference proteome</keyword>
<dbReference type="EMBL" id="FN653050">
    <property type="protein sequence ID" value="CBY10009.1"/>
    <property type="molecule type" value="Genomic_DNA"/>
</dbReference>
<protein>
    <submittedName>
        <fullName evidence="2">Uncharacterized protein</fullName>
    </submittedName>
</protein>
<dbReference type="AlphaFoldDB" id="E4XH61"/>